<keyword evidence="12 16" id="KW-0411">Iron-sulfur</keyword>
<name>A0A7X8YDF6_9MICC</name>
<dbReference type="SMART" id="SM00876">
    <property type="entry name" value="BATS"/>
    <property type="match status" value="1"/>
</dbReference>
<evidence type="ECO:0000313" key="21">
    <source>
        <dbReference type="Proteomes" id="UP000523139"/>
    </source>
</evidence>
<dbReference type="Pfam" id="PF06968">
    <property type="entry name" value="BATS"/>
    <property type="match status" value="1"/>
</dbReference>
<feature type="binding site" evidence="16 17">
    <location>
        <position position="65"/>
    </location>
    <ligand>
        <name>[4Fe-4S] cluster</name>
        <dbReference type="ChEBI" id="CHEBI:49883"/>
        <note>4Fe-4S-S-AdoMet</note>
    </ligand>
</feature>
<dbReference type="NCBIfam" id="TIGR00433">
    <property type="entry name" value="bioB"/>
    <property type="match status" value="1"/>
</dbReference>
<comment type="catalytic activity">
    <reaction evidence="13 16">
        <text>(4R,5S)-dethiobiotin + (sulfur carrier)-SH + 2 reduced [2Fe-2S]-[ferredoxin] + 2 S-adenosyl-L-methionine = (sulfur carrier)-H + biotin + 2 5'-deoxyadenosine + 2 L-methionine + 2 oxidized [2Fe-2S]-[ferredoxin]</text>
        <dbReference type="Rhea" id="RHEA:22060"/>
        <dbReference type="Rhea" id="RHEA-COMP:10000"/>
        <dbReference type="Rhea" id="RHEA-COMP:10001"/>
        <dbReference type="Rhea" id="RHEA-COMP:14737"/>
        <dbReference type="Rhea" id="RHEA-COMP:14739"/>
        <dbReference type="ChEBI" id="CHEBI:17319"/>
        <dbReference type="ChEBI" id="CHEBI:29917"/>
        <dbReference type="ChEBI" id="CHEBI:33737"/>
        <dbReference type="ChEBI" id="CHEBI:33738"/>
        <dbReference type="ChEBI" id="CHEBI:57586"/>
        <dbReference type="ChEBI" id="CHEBI:57844"/>
        <dbReference type="ChEBI" id="CHEBI:59789"/>
        <dbReference type="ChEBI" id="CHEBI:64428"/>
        <dbReference type="ChEBI" id="CHEBI:149473"/>
        <dbReference type="EC" id="2.8.1.6"/>
    </reaction>
</comment>
<dbReference type="CDD" id="cd01335">
    <property type="entry name" value="Radical_SAM"/>
    <property type="match status" value="1"/>
</dbReference>
<dbReference type="SFLD" id="SFLDG01060">
    <property type="entry name" value="BATS_domain_containing"/>
    <property type="match status" value="1"/>
</dbReference>
<dbReference type="PROSITE" id="PS51918">
    <property type="entry name" value="RADICAL_SAM"/>
    <property type="match status" value="1"/>
</dbReference>
<evidence type="ECO:0000256" key="4">
    <source>
        <dbReference type="ARBA" id="ARBA00012236"/>
    </source>
</evidence>
<comment type="subunit">
    <text evidence="3 16">Homodimer.</text>
</comment>
<reference evidence="20 21" key="1">
    <citation type="submission" date="2020-04" db="EMBL/GenBank/DDBJ databases">
        <title>Nesterenkonia sp. nov., isolated from marine sediment.</title>
        <authorList>
            <person name="Zhang G."/>
        </authorList>
    </citation>
    <scope>NUCLEOTIDE SEQUENCE [LARGE SCALE GENOMIC DNA]</scope>
    <source>
        <strain evidence="20 21">MY13</strain>
    </source>
</reference>
<evidence type="ECO:0000256" key="2">
    <source>
        <dbReference type="ARBA" id="ARBA00010765"/>
    </source>
</evidence>
<evidence type="ECO:0000256" key="8">
    <source>
        <dbReference type="ARBA" id="ARBA00022714"/>
    </source>
</evidence>
<feature type="binding site" evidence="16 17">
    <location>
        <position position="272"/>
    </location>
    <ligand>
        <name>[2Fe-2S] cluster</name>
        <dbReference type="ChEBI" id="CHEBI:190135"/>
    </ligand>
</feature>
<comment type="cofactor">
    <cofactor evidence="16">
        <name>[2Fe-2S] cluster</name>
        <dbReference type="ChEBI" id="CHEBI:190135"/>
    </cofactor>
    <text evidence="16">Binds 1 [2Fe-2S] cluster. The cluster is coordinated with 3 cysteines and 1 arginine.</text>
</comment>
<keyword evidence="8 16" id="KW-0001">2Fe-2S</keyword>
<evidence type="ECO:0000256" key="10">
    <source>
        <dbReference type="ARBA" id="ARBA00022756"/>
    </source>
</evidence>
<dbReference type="SMART" id="SM00729">
    <property type="entry name" value="Elp3"/>
    <property type="match status" value="1"/>
</dbReference>
<comment type="cofactor">
    <cofactor evidence="17">
        <name>[2Fe-2S] cluster</name>
        <dbReference type="ChEBI" id="CHEBI:190135"/>
    </cofactor>
    <text evidence="17">Binds 1 [2Fe-2S] cluster. The cluster is coordinated with 3 cysteines and 1 arginine.</text>
</comment>
<dbReference type="FunFam" id="3.20.20.70:FF:000026">
    <property type="entry name" value="Biotin synthase"/>
    <property type="match status" value="1"/>
</dbReference>
<dbReference type="SFLD" id="SFLDG01278">
    <property type="entry name" value="biotin_synthase_like"/>
    <property type="match status" value="1"/>
</dbReference>
<dbReference type="GO" id="GO:0005506">
    <property type="term" value="F:iron ion binding"/>
    <property type="evidence" value="ECO:0007669"/>
    <property type="project" value="UniProtKB-UniRule"/>
</dbReference>
<feature type="binding site" evidence="16 17">
    <location>
        <position position="109"/>
    </location>
    <ligand>
        <name>[2Fe-2S] cluster</name>
        <dbReference type="ChEBI" id="CHEBI:190135"/>
    </ligand>
</feature>
<dbReference type="InterPro" id="IPR010722">
    <property type="entry name" value="BATS_dom"/>
</dbReference>
<keyword evidence="21" id="KW-1185">Reference proteome</keyword>
<keyword evidence="7 16" id="KW-0949">S-adenosyl-L-methionine</keyword>
<dbReference type="GO" id="GO:0009102">
    <property type="term" value="P:biotin biosynthetic process"/>
    <property type="evidence" value="ECO:0007669"/>
    <property type="project" value="UniProtKB-UniRule"/>
</dbReference>
<dbReference type="SUPFAM" id="SSF102114">
    <property type="entry name" value="Radical SAM enzymes"/>
    <property type="match status" value="1"/>
</dbReference>
<comment type="similarity">
    <text evidence="2 16">Belongs to the radical SAM superfamily. Biotin synthase family.</text>
</comment>
<feature type="binding site" evidence="16 17">
    <location>
        <position position="72"/>
    </location>
    <ligand>
        <name>[4Fe-4S] cluster</name>
        <dbReference type="ChEBI" id="CHEBI:49883"/>
        <note>4Fe-4S-S-AdoMet</note>
    </ligand>
</feature>
<evidence type="ECO:0000256" key="7">
    <source>
        <dbReference type="ARBA" id="ARBA00022691"/>
    </source>
</evidence>
<evidence type="ECO:0000256" key="16">
    <source>
        <dbReference type="HAMAP-Rule" id="MF_01694"/>
    </source>
</evidence>
<feature type="binding site" evidence="16 17">
    <location>
        <position position="69"/>
    </location>
    <ligand>
        <name>[4Fe-4S] cluster</name>
        <dbReference type="ChEBI" id="CHEBI:49883"/>
        <note>4Fe-4S-S-AdoMet</note>
    </ligand>
</feature>
<accession>A0A7X8YDF6</accession>
<dbReference type="PANTHER" id="PTHR22976:SF2">
    <property type="entry name" value="BIOTIN SYNTHASE, MITOCHONDRIAL"/>
    <property type="match status" value="1"/>
</dbReference>
<keyword evidence="10 16" id="KW-0093">Biotin biosynthesis</keyword>
<sequence>MTSPAALVDRISTGHRITEAEALQVLTTPDAETFTLVAEAGRLRRQHFGATVKVNYLVSLKTGLCPEDCTYCSQRLGTDAQILKYTWLKPAEAARQAGFGIRGGASRVCLVASGTGPTDRDVDRVGEIVQEVKEQNPQVEVCACLGLLKEGQAAKLREAGVDAYNHNINTARSMYPQICSTHTYDDRIETIDQATGAGLSPCSGLIAGMGETDEQMVEAVLALREMESESIPVNFLMPFDGTPLEGTWELTPLHCLRILALVRLACPDKELRIAGGREMHLRSLQPVALQVANSLFLGDYLTSEGQAAEADLEMIRDAGLTVLGTDDDGAVTSSSAPSLNPALRRRGAGTQEVPNA</sequence>
<keyword evidence="5 16" id="KW-0004">4Fe-4S</keyword>
<dbReference type="EMBL" id="JABAHY010000002">
    <property type="protein sequence ID" value="NLS09112.1"/>
    <property type="molecule type" value="Genomic_DNA"/>
</dbReference>
<comment type="cofactor">
    <cofactor evidence="16 17">
        <name>[4Fe-4S] cluster</name>
        <dbReference type="ChEBI" id="CHEBI:49883"/>
    </cofactor>
    <text evidence="16 17">Binds 1 [4Fe-4S] cluster. The cluster is coordinated with 3 cysteines and an exchangeable S-adenosyl-L-methionine.</text>
</comment>
<evidence type="ECO:0000256" key="11">
    <source>
        <dbReference type="ARBA" id="ARBA00023004"/>
    </source>
</evidence>
<dbReference type="InterPro" id="IPR007197">
    <property type="entry name" value="rSAM"/>
</dbReference>
<feature type="binding site" evidence="16 17">
    <location>
        <position position="202"/>
    </location>
    <ligand>
        <name>[2Fe-2S] cluster</name>
        <dbReference type="ChEBI" id="CHEBI:190135"/>
    </ligand>
</feature>
<evidence type="ECO:0000256" key="3">
    <source>
        <dbReference type="ARBA" id="ARBA00011738"/>
    </source>
</evidence>
<comment type="function">
    <text evidence="14 16">Catalyzes the conversion of dethiobiotin (DTB) to biotin by the insertion of a sulfur atom into dethiobiotin via a radical-based mechanism.</text>
</comment>
<dbReference type="Gene3D" id="3.20.20.70">
    <property type="entry name" value="Aldolase class I"/>
    <property type="match status" value="1"/>
</dbReference>
<dbReference type="GO" id="GO:0051539">
    <property type="term" value="F:4 iron, 4 sulfur cluster binding"/>
    <property type="evidence" value="ECO:0007669"/>
    <property type="project" value="UniProtKB-KW"/>
</dbReference>
<dbReference type="RefSeq" id="WP_168886609.1">
    <property type="nucleotide sequence ID" value="NZ_JABAHY010000002.1"/>
</dbReference>
<gene>
    <name evidence="16 20" type="primary">bioB</name>
    <name evidence="20" type="ORF">HGQ17_03650</name>
</gene>
<dbReference type="Pfam" id="PF04055">
    <property type="entry name" value="Radical_SAM"/>
    <property type="match status" value="1"/>
</dbReference>
<evidence type="ECO:0000256" key="15">
    <source>
        <dbReference type="ARBA" id="ARBA00070199"/>
    </source>
</evidence>
<evidence type="ECO:0000256" key="9">
    <source>
        <dbReference type="ARBA" id="ARBA00022723"/>
    </source>
</evidence>
<evidence type="ECO:0000256" key="12">
    <source>
        <dbReference type="ARBA" id="ARBA00023014"/>
    </source>
</evidence>
<dbReference type="GO" id="GO:0004076">
    <property type="term" value="F:biotin synthase activity"/>
    <property type="evidence" value="ECO:0007669"/>
    <property type="project" value="UniProtKB-UniRule"/>
</dbReference>
<dbReference type="InterPro" id="IPR058240">
    <property type="entry name" value="rSAM_sf"/>
</dbReference>
<feature type="region of interest" description="Disordered" evidence="18">
    <location>
        <begin position="326"/>
        <end position="356"/>
    </location>
</feature>
<evidence type="ECO:0000313" key="20">
    <source>
        <dbReference type="EMBL" id="NLS09112.1"/>
    </source>
</evidence>
<comment type="pathway">
    <text evidence="1 16">Cofactor biosynthesis; biotin biosynthesis; biotin from 7,8-diaminononanoate: step 2/2.</text>
</comment>
<dbReference type="InterPro" id="IPR002684">
    <property type="entry name" value="Biotin_synth/BioAB"/>
</dbReference>
<dbReference type="AlphaFoldDB" id="A0A7X8YDF6"/>
<dbReference type="HAMAP" id="MF_01694">
    <property type="entry name" value="BioB"/>
    <property type="match status" value="1"/>
</dbReference>
<evidence type="ECO:0000256" key="5">
    <source>
        <dbReference type="ARBA" id="ARBA00022485"/>
    </source>
</evidence>
<feature type="domain" description="Radical SAM core" evidence="19">
    <location>
        <begin position="50"/>
        <end position="274"/>
    </location>
</feature>
<evidence type="ECO:0000256" key="1">
    <source>
        <dbReference type="ARBA" id="ARBA00004942"/>
    </source>
</evidence>
<feature type="binding site" evidence="16 17">
    <location>
        <position position="142"/>
    </location>
    <ligand>
        <name>[2Fe-2S] cluster</name>
        <dbReference type="ChEBI" id="CHEBI:190135"/>
    </ligand>
</feature>
<dbReference type="GO" id="GO:0051537">
    <property type="term" value="F:2 iron, 2 sulfur cluster binding"/>
    <property type="evidence" value="ECO:0007669"/>
    <property type="project" value="UniProtKB-KW"/>
</dbReference>
<evidence type="ECO:0000256" key="13">
    <source>
        <dbReference type="ARBA" id="ARBA00051157"/>
    </source>
</evidence>
<dbReference type="PIRSF" id="PIRSF001619">
    <property type="entry name" value="Biotin_synth"/>
    <property type="match status" value="1"/>
</dbReference>
<evidence type="ECO:0000256" key="6">
    <source>
        <dbReference type="ARBA" id="ARBA00022679"/>
    </source>
</evidence>
<dbReference type="SFLD" id="SFLDS00029">
    <property type="entry name" value="Radical_SAM"/>
    <property type="match status" value="1"/>
</dbReference>
<dbReference type="UniPathway" id="UPA00078">
    <property type="reaction ID" value="UER00162"/>
</dbReference>
<dbReference type="InterPro" id="IPR024177">
    <property type="entry name" value="Biotin_synthase"/>
</dbReference>
<proteinExistence type="inferred from homology"/>
<dbReference type="PANTHER" id="PTHR22976">
    <property type="entry name" value="BIOTIN SYNTHASE"/>
    <property type="match status" value="1"/>
</dbReference>
<dbReference type="Proteomes" id="UP000523139">
    <property type="component" value="Unassembled WGS sequence"/>
</dbReference>
<evidence type="ECO:0000256" key="18">
    <source>
        <dbReference type="SAM" id="MobiDB-lite"/>
    </source>
</evidence>
<evidence type="ECO:0000259" key="19">
    <source>
        <dbReference type="PROSITE" id="PS51918"/>
    </source>
</evidence>
<dbReference type="EC" id="2.8.1.6" evidence="4 16"/>
<evidence type="ECO:0000256" key="17">
    <source>
        <dbReference type="PIRSR" id="PIRSR001619-1"/>
    </source>
</evidence>
<dbReference type="InterPro" id="IPR006638">
    <property type="entry name" value="Elp3/MiaA/NifB-like_rSAM"/>
</dbReference>
<dbReference type="InterPro" id="IPR013785">
    <property type="entry name" value="Aldolase_TIM"/>
</dbReference>
<comment type="caution">
    <text evidence="20">The sequence shown here is derived from an EMBL/GenBank/DDBJ whole genome shotgun (WGS) entry which is preliminary data.</text>
</comment>
<organism evidence="20 21">
    <name type="scientific">Nesterenkonia sedimenti</name>
    <dbReference type="NCBI Taxonomy" id="1463632"/>
    <lineage>
        <taxon>Bacteria</taxon>
        <taxon>Bacillati</taxon>
        <taxon>Actinomycetota</taxon>
        <taxon>Actinomycetes</taxon>
        <taxon>Micrococcales</taxon>
        <taxon>Micrococcaceae</taxon>
        <taxon>Nesterenkonia</taxon>
    </lineage>
</organism>
<keyword evidence="9 16" id="KW-0479">Metal-binding</keyword>
<keyword evidence="11 16" id="KW-0408">Iron</keyword>
<protein>
    <recommendedName>
        <fullName evidence="15 16">Biotin synthase</fullName>
        <ecNumber evidence="4 16">2.8.1.6</ecNumber>
    </recommendedName>
</protein>
<evidence type="ECO:0000256" key="14">
    <source>
        <dbReference type="ARBA" id="ARBA00057568"/>
    </source>
</evidence>
<keyword evidence="6 16" id="KW-0808">Transferase</keyword>